<protein>
    <recommendedName>
        <fullName evidence="1">Lipid/polyisoprenoid-binding YceI-like domain-containing protein</fullName>
    </recommendedName>
</protein>
<organism evidence="2">
    <name type="scientific">hydrothermal vent metagenome</name>
    <dbReference type="NCBI Taxonomy" id="652676"/>
    <lineage>
        <taxon>unclassified sequences</taxon>
        <taxon>metagenomes</taxon>
        <taxon>ecological metagenomes</taxon>
    </lineage>
</organism>
<dbReference type="EMBL" id="UOGE01000066">
    <property type="protein sequence ID" value="VAX21405.1"/>
    <property type="molecule type" value="Genomic_DNA"/>
</dbReference>
<name>A0A3B1CQY5_9ZZZZ</name>
<dbReference type="AlphaFoldDB" id="A0A3B1CQY5"/>
<proteinExistence type="predicted"/>
<dbReference type="InterPro" id="IPR007372">
    <property type="entry name" value="Lipid/polyisoprenoid-bd_YceI"/>
</dbReference>
<dbReference type="InterPro" id="IPR036761">
    <property type="entry name" value="TTHA0802/YceI-like_sf"/>
</dbReference>
<dbReference type="PANTHER" id="PTHR34406">
    <property type="entry name" value="PROTEIN YCEI"/>
    <property type="match status" value="1"/>
</dbReference>
<dbReference type="Pfam" id="PF04264">
    <property type="entry name" value="YceI"/>
    <property type="match status" value="1"/>
</dbReference>
<dbReference type="SMART" id="SM00867">
    <property type="entry name" value="YceI"/>
    <property type="match status" value="1"/>
</dbReference>
<evidence type="ECO:0000259" key="1">
    <source>
        <dbReference type="SMART" id="SM00867"/>
    </source>
</evidence>
<evidence type="ECO:0000313" key="2">
    <source>
        <dbReference type="EMBL" id="VAX21405.1"/>
    </source>
</evidence>
<accession>A0A3B1CQY5</accession>
<sequence>MIVKKYCLAVAATLFFSLIPVAESYKARIDGEHSSITFELGSTWHTIYGTANEYSGEIVFDDPLSPTEVTGKIEIKADSLATGLDMRDEKLRSHSLDVKTYPLITYTITQYRAGEMLGELMIKNVTKLVPLKLTSVKKGGHIEHTAIAHIDWSDYNVKDPSIFIATVDKKVTIKVTVRLASD</sequence>
<dbReference type="PANTHER" id="PTHR34406:SF1">
    <property type="entry name" value="PROTEIN YCEI"/>
    <property type="match status" value="1"/>
</dbReference>
<gene>
    <name evidence="2" type="ORF">MNBD_NITROSPINAE02-2086</name>
</gene>
<reference evidence="2" key="1">
    <citation type="submission" date="2018-06" db="EMBL/GenBank/DDBJ databases">
        <authorList>
            <person name="Zhirakovskaya E."/>
        </authorList>
    </citation>
    <scope>NUCLEOTIDE SEQUENCE</scope>
</reference>
<dbReference type="Gene3D" id="2.40.128.110">
    <property type="entry name" value="Lipid/polyisoprenoid-binding, YceI-like"/>
    <property type="match status" value="1"/>
</dbReference>
<feature type="domain" description="Lipid/polyisoprenoid-binding YceI-like" evidence="1">
    <location>
        <begin position="26"/>
        <end position="180"/>
    </location>
</feature>
<dbReference type="SUPFAM" id="SSF101874">
    <property type="entry name" value="YceI-like"/>
    <property type="match status" value="1"/>
</dbReference>